<feature type="non-terminal residue" evidence="2">
    <location>
        <position position="286"/>
    </location>
</feature>
<sequence>MKENNEKVQPISEGLTVGSKNGEHASTEAIPNQNKGNKVAAIVISPRDDLQGEPLICTMNKVVSISSETKGKGKEIACEITAINNVEGNSNCRIFVGWNTCRIHVQCIHASDQWITCDIRKISSAHVTRITFVYGSNNYGDRISLWQYLETERLNNASIPWSILGDFNAVLWPNDRSGGSSIWQNHHNDFPNCIMGASLQQIPYSRIRFTWHNGQSGDGIIMRKLDWIFGNQSLLVQWPAVRAVFLPRQASDHSAMVLHLDHNNTRVQAPFKFLNQWAAFGNKGLL</sequence>
<evidence type="ECO:0000313" key="3">
    <source>
        <dbReference type="Proteomes" id="UP001151752"/>
    </source>
</evidence>
<dbReference type="Proteomes" id="UP001151752">
    <property type="component" value="Chromosome 11"/>
</dbReference>
<feature type="region of interest" description="Disordered" evidence="1">
    <location>
        <begin position="1"/>
        <end position="30"/>
    </location>
</feature>
<dbReference type="EMBL" id="JAPFFM010000012">
    <property type="protein sequence ID" value="KAJ6728894.1"/>
    <property type="molecule type" value="Genomic_DNA"/>
</dbReference>
<dbReference type="PANTHER" id="PTHR33710">
    <property type="entry name" value="BNAC02G09200D PROTEIN"/>
    <property type="match status" value="1"/>
</dbReference>
<dbReference type="SUPFAM" id="SSF56219">
    <property type="entry name" value="DNase I-like"/>
    <property type="match status" value="1"/>
</dbReference>
<protein>
    <recommendedName>
        <fullName evidence="4">Endonuclease/exonuclease/phosphatase domain-containing protein</fullName>
    </recommendedName>
</protein>
<accession>A0A9Q0ZBV7</accession>
<organism evidence="2 3">
    <name type="scientific">Salix koriyanagi</name>
    <dbReference type="NCBI Taxonomy" id="2511006"/>
    <lineage>
        <taxon>Eukaryota</taxon>
        <taxon>Viridiplantae</taxon>
        <taxon>Streptophyta</taxon>
        <taxon>Embryophyta</taxon>
        <taxon>Tracheophyta</taxon>
        <taxon>Spermatophyta</taxon>
        <taxon>Magnoliopsida</taxon>
        <taxon>eudicotyledons</taxon>
        <taxon>Gunneridae</taxon>
        <taxon>Pentapetalae</taxon>
        <taxon>rosids</taxon>
        <taxon>fabids</taxon>
        <taxon>Malpighiales</taxon>
        <taxon>Salicaceae</taxon>
        <taxon>Saliceae</taxon>
        <taxon>Salix</taxon>
    </lineage>
</organism>
<name>A0A9Q0ZBV7_9ROSI</name>
<comment type="caution">
    <text evidence="2">The sequence shown here is derived from an EMBL/GenBank/DDBJ whole genome shotgun (WGS) entry which is preliminary data.</text>
</comment>
<reference evidence="2" key="2">
    <citation type="journal article" date="2023" name="Int. J. Mol. Sci.">
        <title>De Novo Assembly and Annotation of 11 Diverse Shrub Willow (Salix) Genomes Reveals Novel Gene Organization in Sex-Linked Regions.</title>
        <authorList>
            <person name="Hyden B."/>
            <person name="Feng K."/>
            <person name="Yates T.B."/>
            <person name="Jawdy S."/>
            <person name="Cereghino C."/>
            <person name="Smart L.B."/>
            <person name="Muchero W."/>
        </authorList>
    </citation>
    <scope>NUCLEOTIDE SEQUENCE</scope>
    <source>
        <tissue evidence="2">Shoot tip</tissue>
    </source>
</reference>
<proteinExistence type="predicted"/>
<evidence type="ECO:0000256" key="1">
    <source>
        <dbReference type="SAM" id="MobiDB-lite"/>
    </source>
</evidence>
<dbReference type="AlphaFoldDB" id="A0A9Q0ZBV7"/>
<dbReference type="Gene3D" id="3.60.10.10">
    <property type="entry name" value="Endonuclease/exonuclease/phosphatase"/>
    <property type="match status" value="1"/>
</dbReference>
<keyword evidence="3" id="KW-1185">Reference proteome</keyword>
<reference evidence="2" key="1">
    <citation type="submission" date="2022-11" db="EMBL/GenBank/DDBJ databases">
        <authorList>
            <person name="Hyden B.L."/>
            <person name="Feng K."/>
            <person name="Yates T."/>
            <person name="Jawdy S."/>
            <person name="Smart L.B."/>
            <person name="Muchero W."/>
        </authorList>
    </citation>
    <scope>NUCLEOTIDE SEQUENCE</scope>
    <source>
        <tissue evidence="2">Shoot tip</tissue>
    </source>
</reference>
<evidence type="ECO:0000313" key="2">
    <source>
        <dbReference type="EMBL" id="KAJ6728894.1"/>
    </source>
</evidence>
<dbReference type="InterPro" id="IPR036691">
    <property type="entry name" value="Endo/exonu/phosph_ase_sf"/>
</dbReference>
<evidence type="ECO:0008006" key="4">
    <source>
        <dbReference type="Google" id="ProtNLM"/>
    </source>
</evidence>
<dbReference type="PANTHER" id="PTHR33710:SF71">
    <property type="entry name" value="ENDONUCLEASE_EXONUCLEASE_PHOSPHATASE DOMAIN-CONTAINING PROTEIN"/>
    <property type="match status" value="1"/>
</dbReference>
<gene>
    <name evidence="2" type="ORF">OIU74_006890</name>
</gene>